<comment type="caution">
    <text evidence="2">The sequence shown here is derived from an EMBL/GenBank/DDBJ whole genome shotgun (WGS) entry which is preliminary data.</text>
</comment>
<dbReference type="Proteomes" id="UP000721844">
    <property type="component" value="Unassembled WGS sequence"/>
</dbReference>
<sequence>MDTVIPSLEALRIKVEKASGALQQAALAAHLNDDPLKEQLQAMALTMTALMDVSQLGARIQTDIAVSLDRKAQAVAEEAIARVQTAGMGILDQLTPCLVALVERSSRQRLAVWRTRSILGLATAALLTLTVSGGYVYAIGYTAGRTNGELVGHTIASAMAAGPEAVADWAELMAANDPRKALTSCRRSIMNDEHGRRYCQMPVWLDPPLEPQASS</sequence>
<reference evidence="2 3" key="1">
    <citation type="journal article" date="2021" name="Microorganisms">
        <title>Acidisoma silvae sp. nov. and Acidisomacellulosilytica sp. nov., Two Acidophilic Bacteria Isolated from Decaying Wood, Hydrolyzing Cellulose and Producing Poly-3-hydroxybutyrate.</title>
        <authorList>
            <person name="Mieszkin S."/>
            <person name="Pouder E."/>
            <person name="Uroz S."/>
            <person name="Simon-Colin C."/>
            <person name="Alain K."/>
        </authorList>
    </citation>
    <scope>NUCLEOTIDE SEQUENCE [LARGE SCALE GENOMIC DNA]</scope>
    <source>
        <strain evidence="2 3">HW T5.17</strain>
    </source>
</reference>
<name>A0A964E6U3_9PROT</name>
<proteinExistence type="predicted"/>
<keyword evidence="1" id="KW-1133">Transmembrane helix</keyword>
<keyword evidence="1" id="KW-0812">Transmembrane</keyword>
<protein>
    <submittedName>
        <fullName evidence="2">Uncharacterized protein</fullName>
    </submittedName>
</protein>
<evidence type="ECO:0000256" key="1">
    <source>
        <dbReference type="SAM" id="Phobius"/>
    </source>
</evidence>
<keyword evidence="1" id="KW-0472">Membrane</keyword>
<evidence type="ECO:0000313" key="3">
    <source>
        <dbReference type="Proteomes" id="UP000721844"/>
    </source>
</evidence>
<feature type="transmembrane region" description="Helical" evidence="1">
    <location>
        <begin position="117"/>
        <end position="138"/>
    </location>
</feature>
<keyword evidence="3" id="KW-1185">Reference proteome</keyword>
<dbReference type="EMBL" id="JAESVA010000018">
    <property type="protein sequence ID" value="MCB8883936.1"/>
    <property type="molecule type" value="Genomic_DNA"/>
</dbReference>
<dbReference type="AlphaFoldDB" id="A0A964E6U3"/>
<organism evidence="2 3">
    <name type="scientific">Acidisoma cellulosilyticum</name>
    <dbReference type="NCBI Taxonomy" id="2802395"/>
    <lineage>
        <taxon>Bacteria</taxon>
        <taxon>Pseudomonadati</taxon>
        <taxon>Pseudomonadota</taxon>
        <taxon>Alphaproteobacteria</taxon>
        <taxon>Acetobacterales</taxon>
        <taxon>Acidocellaceae</taxon>
        <taxon>Acidisoma</taxon>
    </lineage>
</organism>
<evidence type="ECO:0000313" key="2">
    <source>
        <dbReference type="EMBL" id="MCB8883936.1"/>
    </source>
</evidence>
<gene>
    <name evidence="2" type="ORF">ACELLULO517_27060</name>
</gene>
<accession>A0A964E6U3</accession>
<dbReference type="RefSeq" id="WP_227310677.1">
    <property type="nucleotide sequence ID" value="NZ_JAESVA010000018.1"/>
</dbReference>